<dbReference type="Gene3D" id="2.60.120.620">
    <property type="entry name" value="q2cbj1_9rhob like domain"/>
    <property type="match status" value="1"/>
</dbReference>
<keyword evidence="7" id="KW-0560">Oxidoreductase</keyword>
<comment type="caution">
    <text evidence="15">The sequence shown here is derived from an EMBL/GenBank/DDBJ whole genome shotgun (WGS) entry which is preliminary data.</text>
</comment>
<dbReference type="InterPro" id="IPR051559">
    <property type="entry name" value="HIF_prolyl_hydroxylases"/>
</dbReference>
<dbReference type="InterPro" id="IPR002893">
    <property type="entry name" value="Znf_MYND"/>
</dbReference>
<dbReference type="InterPro" id="IPR005123">
    <property type="entry name" value="Oxoglu/Fe-dep_dioxygenase_dom"/>
</dbReference>
<dbReference type="PANTHER" id="PTHR12907:SF26">
    <property type="entry name" value="HIF PROLYL HYDROXYLASE, ISOFORM C"/>
    <property type="match status" value="1"/>
</dbReference>
<evidence type="ECO:0000256" key="11">
    <source>
        <dbReference type="PROSITE-ProRule" id="PRU00134"/>
    </source>
</evidence>
<gene>
    <name evidence="15" type="ORF">WA026_011689</name>
</gene>
<reference evidence="15 16" key="1">
    <citation type="submission" date="2023-03" db="EMBL/GenBank/DDBJ databases">
        <title>Genome insight into feeding habits of ladybird beetles.</title>
        <authorList>
            <person name="Li H.-S."/>
            <person name="Huang Y.-H."/>
            <person name="Pang H."/>
        </authorList>
    </citation>
    <scope>NUCLEOTIDE SEQUENCE [LARGE SCALE GENOMIC DNA]</scope>
    <source>
        <strain evidence="15">SYSU_2023b</strain>
        <tissue evidence="15">Whole body</tissue>
    </source>
</reference>
<name>A0AAW1UK08_9CUCU</name>
<feature type="compositionally biased region" description="Low complexity" evidence="12">
    <location>
        <begin position="70"/>
        <end position="100"/>
    </location>
</feature>
<feature type="compositionally biased region" description="Basic residues" evidence="12">
    <location>
        <begin position="491"/>
        <end position="501"/>
    </location>
</feature>
<dbReference type="AlphaFoldDB" id="A0AAW1UK08"/>
<dbReference type="GO" id="GO:0008198">
    <property type="term" value="F:ferrous iron binding"/>
    <property type="evidence" value="ECO:0007669"/>
    <property type="project" value="TreeGrafter"/>
</dbReference>
<dbReference type="InterPro" id="IPR044862">
    <property type="entry name" value="Pro_4_hyd_alph_FE2OG_OXY"/>
</dbReference>
<feature type="domain" description="MYND-type" evidence="13">
    <location>
        <begin position="9"/>
        <end position="46"/>
    </location>
</feature>
<dbReference type="Pfam" id="PF13640">
    <property type="entry name" value="2OG-FeII_Oxy_3"/>
    <property type="match status" value="1"/>
</dbReference>
<sequence length="501" mass="56500">MNSDNAICCAICGYSDNLLRCSRCKLIFYCSKDHQKKHWKKHKVDCETSTEKSDKGKETSENKDSPYIRTTTKTPNTSPKTLVASSPLLSTPTTYSPASSGRSSLKNSPKTPLTTPNKSLESSGRSSFINTSGEFCETSKQSSPSSVLPSQGSSEVEILGTDTQRLDLSPDILKYSTLDILKTQSKDNMPINSKKVVIPPRPEFKDFPESSLHPPYLHKTPSDDMIKVVIEDMNAYGLCVLDNFCGSQLGKAALEEFLNMYNKGIFQDGQLVAKSKNDAQSIRSDKIMWFDGKEDYCKNIGQVLNRIDNLIMKANKSPNNGKLGQYNINGRTKAMLAVYPGSGTHYVKHVDNPNNDGRCVTAIYYLNVNWDVQKNGGLLRIFPECARTTVADIAPLFDRLLFFWSDRQNPHEVQPTHNTRYAITLWYFDATERALATKRFELEQKMKQLNALRTSPNPAQVKSMLNLQTSLLKEQQKLREQQQRLQDKKEKEKKKYKPSAS</sequence>
<keyword evidence="4" id="KW-0862">Zinc</keyword>
<feature type="compositionally biased region" description="Basic and acidic residues" evidence="12">
    <location>
        <begin position="44"/>
        <end position="66"/>
    </location>
</feature>
<evidence type="ECO:0000256" key="8">
    <source>
        <dbReference type="ARBA" id="ARBA00023004"/>
    </source>
</evidence>
<evidence type="ECO:0000256" key="9">
    <source>
        <dbReference type="ARBA" id="ARBA00039004"/>
    </source>
</evidence>
<evidence type="ECO:0000259" key="14">
    <source>
        <dbReference type="PROSITE" id="PS51471"/>
    </source>
</evidence>
<dbReference type="InterPro" id="IPR006620">
    <property type="entry name" value="Pro_4_hyd_alph"/>
</dbReference>
<dbReference type="GO" id="GO:0071456">
    <property type="term" value="P:cellular response to hypoxia"/>
    <property type="evidence" value="ECO:0007669"/>
    <property type="project" value="TreeGrafter"/>
</dbReference>
<feature type="region of interest" description="Disordered" evidence="12">
    <location>
        <begin position="476"/>
        <end position="501"/>
    </location>
</feature>
<proteinExistence type="predicted"/>
<feature type="compositionally biased region" description="Polar residues" evidence="12">
    <location>
        <begin position="101"/>
        <end position="133"/>
    </location>
</feature>
<evidence type="ECO:0000256" key="3">
    <source>
        <dbReference type="ARBA" id="ARBA00022771"/>
    </source>
</evidence>
<evidence type="ECO:0000256" key="5">
    <source>
        <dbReference type="ARBA" id="ARBA00022896"/>
    </source>
</evidence>
<dbReference type="Gene3D" id="6.10.140.2220">
    <property type="match status" value="1"/>
</dbReference>
<keyword evidence="16" id="KW-1185">Reference proteome</keyword>
<dbReference type="PROSITE" id="PS51471">
    <property type="entry name" value="FE2OG_OXY"/>
    <property type="match status" value="1"/>
</dbReference>
<dbReference type="Pfam" id="PF01753">
    <property type="entry name" value="zf-MYND"/>
    <property type="match status" value="1"/>
</dbReference>
<dbReference type="GO" id="GO:0160082">
    <property type="term" value="F:hypoxia-inducible factor-proline dioxygenase activity"/>
    <property type="evidence" value="ECO:0007669"/>
    <property type="project" value="UniProtKB-EC"/>
</dbReference>
<organism evidence="15 16">
    <name type="scientific">Henosepilachna vigintioctopunctata</name>
    <dbReference type="NCBI Taxonomy" id="420089"/>
    <lineage>
        <taxon>Eukaryota</taxon>
        <taxon>Metazoa</taxon>
        <taxon>Ecdysozoa</taxon>
        <taxon>Arthropoda</taxon>
        <taxon>Hexapoda</taxon>
        <taxon>Insecta</taxon>
        <taxon>Pterygota</taxon>
        <taxon>Neoptera</taxon>
        <taxon>Endopterygota</taxon>
        <taxon>Coleoptera</taxon>
        <taxon>Polyphaga</taxon>
        <taxon>Cucujiformia</taxon>
        <taxon>Coccinelloidea</taxon>
        <taxon>Coccinellidae</taxon>
        <taxon>Epilachninae</taxon>
        <taxon>Epilachnini</taxon>
        <taxon>Henosepilachna</taxon>
    </lineage>
</organism>
<dbReference type="EMBL" id="JARQZJ010000065">
    <property type="protein sequence ID" value="KAK9880442.1"/>
    <property type="molecule type" value="Genomic_DNA"/>
</dbReference>
<accession>A0AAW1UK08</accession>
<evidence type="ECO:0000256" key="4">
    <source>
        <dbReference type="ARBA" id="ARBA00022833"/>
    </source>
</evidence>
<evidence type="ECO:0000259" key="13">
    <source>
        <dbReference type="PROSITE" id="PS50865"/>
    </source>
</evidence>
<comment type="cofactor">
    <cofactor evidence="1">
        <name>L-ascorbate</name>
        <dbReference type="ChEBI" id="CHEBI:38290"/>
    </cofactor>
</comment>
<protein>
    <recommendedName>
        <fullName evidence="9">hypoxia-inducible factor-proline dioxygenase</fullName>
        <ecNumber evidence="9">1.14.11.29</ecNumber>
    </recommendedName>
</protein>
<evidence type="ECO:0000256" key="2">
    <source>
        <dbReference type="ARBA" id="ARBA00022723"/>
    </source>
</evidence>
<feature type="compositionally biased region" description="Low complexity" evidence="12">
    <location>
        <begin position="139"/>
        <end position="154"/>
    </location>
</feature>
<feature type="domain" description="Fe2OG dioxygenase" evidence="14">
    <location>
        <begin position="330"/>
        <end position="429"/>
    </location>
</feature>
<feature type="compositionally biased region" description="Basic and acidic residues" evidence="12">
    <location>
        <begin position="476"/>
        <end position="490"/>
    </location>
</feature>
<keyword evidence="3 11" id="KW-0863">Zinc-finger</keyword>
<evidence type="ECO:0000256" key="1">
    <source>
        <dbReference type="ARBA" id="ARBA00001961"/>
    </source>
</evidence>
<dbReference type="GO" id="GO:0008270">
    <property type="term" value="F:zinc ion binding"/>
    <property type="evidence" value="ECO:0007669"/>
    <property type="project" value="UniProtKB-KW"/>
</dbReference>
<dbReference type="PROSITE" id="PS50865">
    <property type="entry name" value="ZF_MYND_2"/>
    <property type="match status" value="1"/>
</dbReference>
<keyword evidence="8" id="KW-0408">Iron</keyword>
<comment type="catalytic activity">
    <reaction evidence="10">
        <text>L-prolyl-[hypoxia-inducible factor alpha subunit] + 2-oxoglutarate + O2 = trans-4-hydroxy-L-prolyl-[hypoxia-inducible factor alpha subunit] + succinate + CO2</text>
        <dbReference type="Rhea" id="RHEA:48400"/>
        <dbReference type="Rhea" id="RHEA-COMP:12093"/>
        <dbReference type="Rhea" id="RHEA-COMP:12094"/>
        <dbReference type="ChEBI" id="CHEBI:15379"/>
        <dbReference type="ChEBI" id="CHEBI:16526"/>
        <dbReference type="ChEBI" id="CHEBI:16810"/>
        <dbReference type="ChEBI" id="CHEBI:30031"/>
        <dbReference type="ChEBI" id="CHEBI:50342"/>
        <dbReference type="ChEBI" id="CHEBI:61965"/>
        <dbReference type="EC" id="1.14.11.29"/>
    </reaction>
</comment>
<keyword evidence="5" id="KW-0847">Vitamin C</keyword>
<evidence type="ECO:0000313" key="16">
    <source>
        <dbReference type="Proteomes" id="UP001431783"/>
    </source>
</evidence>
<dbReference type="SMART" id="SM00702">
    <property type="entry name" value="P4Hc"/>
    <property type="match status" value="1"/>
</dbReference>
<evidence type="ECO:0000256" key="7">
    <source>
        <dbReference type="ARBA" id="ARBA00023002"/>
    </source>
</evidence>
<dbReference type="EC" id="1.14.11.29" evidence="9"/>
<keyword evidence="2" id="KW-0479">Metal-binding</keyword>
<keyword evidence="6" id="KW-0223">Dioxygenase</keyword>
<dbReference type="GO" id="GO:0031418">
    <property type="term" value="F:L-ascorbic acid binding"/>
    <property type="evidence" value="ECO:0007669"/>
    <property type="project" value="UniProtKB-KW"/>
</dbReference>
<evidence type="ECO:0000256" key="12">
    <source>
        <dbReference type="SAM" id="MobiDB-lite"/>
    </source>
</evidence>
<dbReference type="PANTHER" id="PTHR12907">
    <property type="entry name" value="EGL NINE HOMOLOG-RELATED"/>
    <property type="match status" value="1"/>
</dbReference>
<dbReference type="SUPFAM" id="SSF144232">
    <property type="entry name" value="HIT/MYND zinc finger-like"/>
    <property type="match status" value="1"/>
</dbReference>
<evidence type="ECO:0000256" key="10">
    <source>
        <dbReference type="ARBA" id="ARBA00049134"/>
    </source>
</evidence>
<feature type="region of interest" description="Disordered" evidence="12">
    <location>
        <begin position="41"/>
        <end position="155"/>
    </location>
</feature>
<evidence type="ECO:0000313" key="15">
    <source>
        <dbReference type="EMBL" id="KAK9880442.1"/>
    </source>
</evidence>
<dbReference type="Proteomes" id="UP001431783">
    <property type="component" value="Unassembled WGS sequence"/>
</dbReference>
<evidence type="ECO:0000256" key="6">
    <source>
        <dbReference type="ARBA" id="ARBA00022964"/>
    </source>
</evidence>